<dbReference type="Pfam" id="PF03706">
    <property type="entry name" value="LPG_synthase_TM"/>
    <property type="match status" value="1"/>
</dbReference>
<evidence type="ECO:0000256" key="1">
    <source>
        <dbReference type="ARBA" id="ARBA00004651"/>
    </source>
</evidence>
<keyword evidence="3 6" id="KW-0812">Transmembrane</keyword>
<proteinExistence type="inferred from homology"/>
<comment type="caution">
    <text evidence="7">The sequence shown here is derived from an EMBL/GenBank/DDBJ whole genome shotgun (WGS) entry which is preliminary data.</text>
</comment>
<keyword evidence="6" id="KW-0808">Transferase</keyword>
<keyword evidence="6" id="KW-0046">Antibiotic resistance</keyword>
<keyword evidence="8" id="KW-1185">Reference proteome</keyword>
<feature type="transmembrane region" description="Helical" evidence="6">
    <location>
        <begin position="152"/>
        <end position="178"/>
    </location>
</feature>
<feature type="transmembrane region" description="Helical" evidence="6">
    <location>
        <begin position="41"/>
        <end position="65"/>
    </location>
</feature>
<feature type="transmembrane region" description="Helical" evidence="6">
    <location>
        <begin position="261"/>
        <end position="283"/>
    </location>
</feature>
<dbReference type="GO" id="GO:0046677">
    <property type="term" value="P:response to antibiotic"/>
    <property type="evidence" value="ECO:0007669"/>
    <property type="project" value="UniProtKB-KW"/>
</dbReference>
<dbReference type="EC" id="2.3.2.3" evidence="6"/>
<evidence type="ECO:0000256" key="2">
    <source>
        <dbReference type="ARBA" id="ARBA00022475"/>
    </source>
</evidence>
<dbReference type="GO" id="GO:0050071">
    <property type="term" value="F:phosphatidylglycerol lysyltransferase activity"/>
    <property type="evidence" value="ECO:0007669"/>
    <property type="project" value="UniProtKB-EC"/>
</dbReference>
<dbReference type="GO" id="GO:0006629">
    <property type="term" value="P:lipid metabolic process"/>
    <property type="evidence" value="ECO:0007669"/>
    <property type="project" value="UniProtKB-KW"/>
</dbReference>
<protein>
    <recommendedName>
        <fullName evidence="6">Phosphatidylglycerol lysyltransferase</fullName>
        <ecNumber evidence="6">2.3.2.3</ecNumber>
    </recommendedName>
    <alternativeName>
        <fullName evidence="6">Lysylphosphatidylglycerol synthase</fullName>
    </alternativeName>
</protein>
<dbReference type="PANTHER" id="PTHR37693:SF1">
    <property type="entry name" value="INTEGRAL MEMBRANE PROTEIN"/>
    <property type="match status" value="1"/>
</dbReference>
<evidence type="ECO:0000256" key="3">
    <source>
        <dbReference type="ARBA" id="ARBA00022692"/>
    </source>
</evidence>
<evidence type="ECO:0000256" key="4">
    <source>
        <dbReference type="ARBA" id="ARBA00022989"/>
    </source>
</evidence>
<accession>A0A926ET45</accession>
<keyword evidence="4 6" id="KW-1133">Transmembrane helix</keyword>
<name>A0A926ET45_9FIRM</name>
<keyword evidence="5 6" id="KW-0472">Membrane</keyword>
<sequence length="353" mass="38842">MKIGKWNVLFIAAVFVGLIVYTAKTDGLGNLLQAALSANPVWLAAAVGLMVVYWLLEGLSLHVAVKRFYPRQRYSTSFKTSMIGQFFNCVTPFASGGQPMQAYHMVKTGVPLGISSCALIVKFIVYQFILTIYSLVTLIFHFSMFSKSVSGLGYLVLAGFGVNLLVIAGLMCICFFGAGARKVVNAGIHLLAKMRLVKEKQVLQNKAKKEMDGFYEAFLAMQGNAWLILKMGLLSIVQLTAFFLIPYALYRSFGLSDASIFSIISAQAFVLNLTSFVPLPGAAGGAELGFHAMFAMFFPQQLLSISLALWRLITFYFPICAGMFFTALFIKEKPRLSKLEKEYELASGLEKCG</sequence>
<keyword evidence="6" id="KW-0443">Lipid metabolism</keyword>
<evidence type="ECO:0000256" key="6">
    <source>
        <dbReference type="RuleBase" id="RU363042"/>
    </source>
</evidence>
<evidence type="ECO:0000313" key="7">
    <source>
        <dbReference type="EMBL" id="MBC8585805.1"/>
    </source>
</evidence>
<dbReference type="Proteomes" id="UP000623678">
    <property type="component" value="Unassembled WGS sequence"/>
</dbReference>
<reference evidence="7" key="1">
    <citation type="submission" date="2020-08" db="EMBL/GenBank/DDBJ databases">
        <title>Genome public.</title>
        <authorList>
            <person name="Liu C."/>
            <person name="Sun Q."/>
        </authorList>
    </citation>
    <scope>NUCLEOTIDE SEQUENCE</scope>
    <source>
        <strain evidence="7">NSJ-64</strain>
    </source>
</reference>
<dbReference type="GO" id="GO:0005886">
    <property type="term" value="C:plasma membrane"/>
    <property type="evidence" value="ECO:0007669"/>
    <property type="project" value="UniProtKB-SubCell"/>
</dbReference>
<keyword evidence="2" id="KW-1003">Cell membrane</keyword>
<dbReference type="InterPro" id="IPR022791">
    <property type="entry name" value="L-PG_synthase/AglD"/>
</dbReference>
<comment type="subcellular location">
    <subcellularLocation>
        <location evidence="1 6">Cell membrane</location>
        <topology evidence="1 6">Multi-pass membrane protein</topology>
    </subcellularLocation>
</comment>
<dbReference type="AlphaFoldDB" id="A0A926ET45"/>
<feature type="transmembrane region" description="Helical" evidence="6">
    <location>
        <begin position="303"/>
        <end position="330"/>
    </location>
</feature>
<dbReference type="RefSeq" id="WP_262395519.1">
    <property type="nucleotide sequence ID" value="NZ_JACRTD010000006.1"/>
</dbReference>
<dbReference type="EMBL" id="JACRTD010000006">
    <property type="protein sequence ID" value="MBC8585805.1"/>
    <property type="molecule type" value="Genomic_DNA"/>
</dbReference>
<feature type="transmembrane region" description="Helical" evidence="6">
    <location>
        <begin position="112"/>
        <end position="140"/>
    </location>
</feature>
<comment type="catalytic activity">
    <reaction evidence="6">
        <text>L-lysyl-tRNA(Lys) + a 1,2-diacyl-sn-glycero-3-phospho-(1'-sn-glycerol) = a 1,2-diacyl-sn-glycero-3-phospho-1'-(3'-O-L-lysyl)-sn-glycerol + tRNA(Lys)</text>
        <dbReference type="Rhea" id="RHEA:10668"/>
        <dbReference type="Rhea" id="RHEA-COMP:9696"/>
        <dbReference type="Rhea" id="RHEA-COMP:9697"/>
        <dbReference type="ChEBI" id="CHEBI:64716"/>
        <dbReference type="ChEBI" id="CHEBI:75792"/>
        <dbReference type="ChEBI" id="CHEBI:78442"/>
        <dbReference type="ChEBI" id="CHEBI:78529"/>
        <dbReference type="EC" id="2.3.2.3"/>
    </reaction>
</comment>
<evidence type="ECO:0000313" key="8">
    <source>
        <dbReference type="Proteomes" id="UP000623678"/>
    </source>
</evidence>
<comment type="function">
    <text evidence="6">Catalyzes the transfer of a lysyl group from L-lysyl-tRNA(Lys) to membrane-bound phosphatidylglycerol (PG), which produces lysylphosphatidylglycerol (LPG), a major component of the bacterial membrane with a positive net charge. LPG synthesis contributes to bacterial virulence as it is involved in the resistance mechanism against cationic antimicrobial peptides (CAMP) produces by the host's immune system (defensins, cathelicidins) and by the competing microorganisms.</text>
</comment>
<organism evidence="7 8">
    <name type="scientific">Youxingia wuxianensis</name>
    <dbReference type="NCBI Taxonomy" id="2763678"/>
    <lineage>
        <taxon>Bacteria</taxon>
        <taxon>Bacillati</taxon>
        <taxon>Bacillota</taxon>
        <taxon>Clostridia</taxon>
        <taxon>Eubacteriales</taxon>
        <taxon>Oscillospiraceae</taxon>
        <taxon>Youxingia</taxon>
    </lineage>
</organism>
<feature type="transmembrane region" description="Helical" evidence="6">
    <location>
        <begin position="225"/>
        <end position="249"/>
    </location>
</feature>
<comment type="similarity">
    <text evidence="6">Belongs to the LPG synthase family.</text>
</comment>
<dbReference type="NCBIfam" id="TIGR00374">
    <property type="entry name" value="flippase-like domain"/>
    <property type="match status" value="1"/>
</dbReference>
<dbReference type="PANTHER" id="PTHR37693">
    <property type="entry name" value="PHOSPHATIDYLGLYCEROL LYSYLTRANSFERASE"/>
    <property type="match status" value="1"/>
</dbReference>
<gene>
    <name evidence="6" type="primary">mprF</name>
    <name evidence="7" type="ORF">H8705_09430</name>
</gene>
<evidence type="ECO:0000256" key="5">
    <source>
        <dbReference type="ARBA" id="ARBA00023136"/>
    </source>
</evidence>